<gene>
    <name evidence="2" type="ORF">HELGO_WM42189</name>
</gene>
<evidence type="ECO:0000256" key="1">
    <source>
        <dbReference type="SAM" id="SignalP"/>
    </source>
</evidence>
<reference evidence="2" key="1">
    <citation type="submission" date="2020-01" db="EMBL/GenBank/DDBJ databases">
        <authorList>
            <person name="Meier V. D."/>
            <person name="Meier V D."/>
        </authorList>
    </citation>
    <scope>NUCLEOTIDE SEQUENCE</scope>
    <source>
        <strain evidence="2">HLG_WM_MAG_10</strain>
    </source>
</reference>
<protein>
    <recommendedName>
        <fullName evidence="3">Cytochrome c domain-containing protein</fullName>
    </recommendedName>
</protein>
<evidence type="ECO:0000313" key="2">
    <source>
        <dbReference type="EMBL" id="CAA6815839.1"/>
    </source>
</evidence>
<organism evidence="2">
    <name type="scientific">uncultured Aureispira sp</name>
    <dbReference type="NCBI Taxonomy" id="1331704"/>
    <lineage>
        <taxon>Bacteria</taxon>
        <taxon>Pseudomonadati</taxon>
        <taxon>Bacteroidota</taxon>
        <taxon>Saprospiria</taxon>
        <taxon>Saprospirales</taxon>
        <taxon>Saprospiraceae</taxon>
        <taxon>Aureispira</taxon>
        <taxon>environmental samples</taxon>
    </lineage>
</organism>
<dbReference type="EMBL" id="CACVAQ010000231">
    <property type="protein sequence ID" value="CAA6815839.1"/>
    <property type="molecule type" value="Genomic_DNA"/>
</dbReference>
<feature type="signal peptide" evidence="1">
    <location>
        <begin position="1"/>
        <end position="24"/>
    </location>
</feature>
<evidence type="ECO:0008006" key="3">
    <source>
        <dbReference type="Google" id="ProtNLM"/>
    </source>
</evidence>
<sequence length="121" mass="13423">MRKYQISIPLTCFLFFLLSFSSCTTETISYDCSAIAPTYTDNIKSIMDANCAYSGCHDATTNAHGINLSTYATVADESSRARFMGSMEHDGSYDRMPEGKAQLNTSDLEKIYCWIQNGAPQ</sequence>
<dbReference type="PROSITE" id="PS51257">
    <property type="entry name" value="PROKAR_LIPOPROTEIN"/>
    <property type="match status" value="1"/>
</dbReference>
<proteinExistence type="predicted"/>
<name>A0A6S6TH89_9BACT</name>
<accession>A0A6S6TH89</accession>
<feature type="chain" id="PRO_5028126219" description="Cytochrome c domain-containing protein" evidence="1">
    <location>
        <begin position="25"/>
        <end position="121"/>
    </location>
</feature>
<dbReference type="AlphaFoldDB" id="A0A6S6TH89"/>
<keyword evidence="1" id="KW-0732">Signal</keyword>